<reference evidence="20 21" key="1">
    <citation type="submission" date="2018-10" db="EMBL/GenBank/DDBJ databases">
        <title>Draft Genome Sequence of Anaerotignum sp. KCTC 15736.</title>
        <authorList>
            <person name="Choi S.H."/>
            <person name="Kim J.S."/>
            <person name="Kang S.W."/>
            <person name="Lee J.S."/>
            <person name="Park S.H."/>
        </authorList>
    </citation>
    <scope>NUCLEOTIDE SEQUENCE [LARGE SCALE GENOMIC DNA]</scope>
    <source>
        <strain evidence="20 21">KCTC 15736</strain>
    </source>
</reference>
<dbReference type="InterPro" id="IPR012338">
    <property type="entry name" value="Beta-lactam/transpept-like"/>
</dbReference>
<keyword evidence="17" id="KW-1133">Transmembrane helix</keyword>
<evidence type="ECO:0000256" key="11">
    <source>
        <dbReference type="ARBA" id="ARBA00023316"/>
    </source>
</evidence>
<feature type="binding site" evidence="14">
    <location>
        <position position="288"/>
    </location>
    <ligand>
        <name>substrate</name>
    </ligand>
</feature>
<dbReference type="OrthoDB" id="9791132at2"/>
<evidence type="ECO:0000256" key="4">
    <source>
        <dbReference type="ARBA" id="ARBA00012448"/>
    </source>
</evidence>
<dbReference type="GO" id="GO:0009252">
    <property type="term" value="P:peptidoglycan biosynthetic process"/>
    <property type="evidence" value="ECO:0007669"/>
    <property type="project" value="UniProtKB-UniPathway"/>
</dbReference>
<feature type="transmembrane region" description="Helical" evidence="17">
    <location>
        <begin position="461"/>
        <end position="481"/>
    </location>
</feature>
<dbReference type="PRINTS" id="PR00725">
    <property type="entry name" value="DADACBPTASE1"/>
</dbReference>
<dbReference type="Pfam" id="PF00768">
    <property type="entry name" value="Peptidase_S11"/>
    <property type="match status" value="1"/>
</dbReference>
<evidence type="ECO:0000256" key="14">
    <source>
        <dbReference type="PIRSR" id="PIRSR618044-2"/>
    </source>
</evidence>
<name>A0A401LF61_9FIRM</name>
<comment type="catalytic activity">
    <reaction evidence="12">
        <text>Preferential cleavage: (Ac)2-L-Lys-D-Ala-|-D-Ala. Also transpeptidation of peptidyl-alanyl moieties that are N-acyl substituents of D-alanine.</text>
        <dbReference type="EC" id="3.4.16.4"/>
    </reaction>
</comment>
<evidence type="ECO:0000256" key="18">
    <source>
        <dbReference type="SAM" id="SignalP"/>
    </source>
</evidence>
<evidence type="ECO:0000256" key="15">
    <source>
        <dbReference type="RuleBase" id="RU004016"/>
    </source>
</evidence>
<dbReference type="Gene3D" id="3.40.710.10">
    <property type="entry name" value="DD-peptidase/beta-lactamase superfamily"/>
    <property type="match status" value="1"/>
</dbReference>
<keyword evidence="21" id="KW-1185">Reference proteome</keyword>
<accession>A0A401LF61</accession>
<evidence type="ECO:0000256" key="9">
    <source>
        <dbReference type="ARBA" id="ARBA00022960"/>
    </source>
</evidence>
<dbReference type="EMBL" id="BHVZ01000010">
    <property type="protein sequence ID" value="GCB30178.1"/>
    <property type="molecule type" value="Genomic_DNA"/>
</dbReference>
<dbReference type="EC" id="3.4.16.4" evidence="4"/>
<dbReference type="InterPro" id="IPR001967">
    <property type="entry name" value="Peptidase_S11_N"/>
</dbReference>
<feature type="compositionally biased region" description="Low complexity" evidence="16">
    <location>
        <begin position="492"/>
        <end position="501"/>
    </location>
</feature>
<evidence type="ECO:0000256" key="12">
    <source>
        <dbReference type="ARBA" id="ARBA00034000"/>
    </source>
</evidence>
<keyword evidence="6" id="KW-0645">Protease</keyword>
<dbReference type="GO" id="GO:0008360">
    <property type="term" value="P:regulation of cell shape"/>
    <property type="evidence" value="ECO:0007669"/>
    <property type="project" value="UniProtKB-KW"/>
</dbReference>
<evidence type="ECO:0000256" key="17">
    <source>
        <dbReference type="SAM" id="Phobius"/>
    </source>
</evidence>
<protein>
    <recommendedName>
        <fullName evidence="4">serine-type D-Ala-D-Ala carboxypeptidase</fullName>
        <ecNumber evidence="4">3.4.16.4</ecNumber>
    </recommendedName>
</protein>
<evidence type="ECO:0000256" key="3">
    <source>
        <dbReference type="ARBA" id="ARBA00007164"/>
    </source>
</evidence>
<keyword evidence="9" id="KW-0133">Cell shape</keyword>
<dbReference type="PANTHER" id="PTHR21581:SF6">
    <property type="entry name" value="TRAFFICKING PROTEIN PARTICLE COMPLEX SUBUNIT 12"/>
    <property type="match status" value="1"/>
</dbReference>
<evidence type="ECO:0000256" key="6">
    <source>
        <dbReference type="ARBA" id="ARBA00022670"/>
    </source>
</evidence>
<dbReference type="GO" id="GO:0071555">
    <property type="term" value="P:cell wall organization"/>
    <property type="evidence" value="ECO:0007669"/>
    <property type="project" value="UniProtKB-KW"/>
</dbReference>
<dbReference type="SUPFAM" id="SSF56601">
    <property type="entry name" value="beta-lactamase/transpeptidase-like"/>
    <property type="match status" value="1"/>
</dbReference>
<evidence type="ECO:0000313" key="20">
    <source>
        <dbReference type="EMBL" id="GCB30178.1"/>
    </source>
</evidence>
<evidence type="ECO:0000256" key="5">
    <source>
        <dbReference type="ARBA" id="ARBA00022645"/>
    </source>
</evidence>
<feature type="active site" description="Proton acceptor" evidence="13">
    <location>
        <position position="101"/>
    </location>
</feature>
<keyword evidence="7 18" id="KW-0732">Signal</keyword>
<comment type="function">
    <text evidence="1">Removes C-terminal D-alanyl residues from sugar-peptide cell wall precursors.</text>
</comment>
<feature type="chain" id="PRO_5038684951" description="serine-type D-Ala-D-Ala carboxypeptidase" evidence="18">
    <location>
        <begin position="21"/>
        <end position="517"/>
    </location>
</feature>
<feature type="domain" description="Peptidase S11 D-Ala-D-Ala carboxypeptidase A C-terminal" evidence="19">
    <location>
        <begin position="337"/>
        <end position="441"/>
    </location>
</feature>
<evidence type="ECO:0000256" key="7">
    <source>
        <dbReference type="ARBA" id="ARBA00022729"/>
    </source>
</evidence>
<evidence type="ECO:0000256" key="8">
    <source>
        <dbReference type="ARBA" id="ARBA00022801"/>
    </source>
</evidence>
<evidence type="ECO:0000259" key="19">
    <source>
        <dbReference type="SMART" id="SM00936"/>
    </source>
</evidence>
<keyword evidence="8" id="KW-0378">Hydrolase</keyword>
<dbReference type="GO" id="GO:0009002">
    <property type="term" value="F:serine-type D-Ala-D-Ala carboxypeptidase activity"/>
    <property type="evidence" value="ECO:0007669"/>
    <property type="project" value="UniProtKB-EC"/>
</dbReference>
<dbReference type="PROSITE" id="PS51257">
    <property type="entry name" value="PROKAR_LIPOPROTEIN"/>
    <property type="match status" value="1"/>
</dbReference>
<keyword evidence="5" id="KW-0121">Carboxypeptidase</keyword>
<dbReference type="GO" id="GO:0006508">
    <property type="term" value="P:proteolysis"/>
    <property type="evidence" value="ECO:0007669"/>
    <property type="project" value="UniProtKB-KW"/>
</dbReference>
<keyword evidence="17" id="KW-0472">Membrane</keyword>
<keyword evidence="11" id="KW-0961">Cell wall biogenesis/degradation</keyword>
<feature type="active site" evidence="13">
    <location>
        <position position="155"/>
    </location>
</feature>
<dbReference type="AlphaFoldDB" id="A0A401LF61"/>
<proteinExistence type="inferred from homology"/>
<evidence type="ECO:0000256" key="2">
    <source>
        <dbReference type="ARBA" id="ARBA00004752"/>
    </source>
</evidence>
<sequence>MKKSFAKLTALCLAAAVAFGAAGCGKEKKETQQDKNAVAADDTKEDKKTEKAADALQTAVMLADQAPELQAEAAILIEASSGTILYEKNATQKMYPASMTKMLTALVALDYFKPEDLIVVGSEINEVSLDSSKAGHELGETLTVENAIRGLIIPSGNDSANVVAAAVAKKAENDENMTFGKCEVVFTDLMNKKAEELGATNSHFANAHGYHSDDHYTCAHDLALIGRAFMENKTLAEIAKEKSYSGNGAEGLVKAEDTSVKTQDYNWRSHNLLITDGEYNYPYAIGIKTGFTDEAGDCVTAAAEKDGEELIAVIFKSEDPNRWLDAKNLFEYGYNQYEKITVAKAEEAIADAPLTKHKKSEGNTVPVVFRKEVTAILPKDTAKDMKLTVSYNDTYAVTDKEGNVSLKAPIEKGAEIGTATYEVKGKTVLEAPVYAGRDVSKGTIFSAIGDFFKNLFTVKGLLKLVIVIIVIAIIILIIKFINGRRNRRGYSFGSPRRSSGLSFGGGRRRRRGGRRRF</sequence>
<dbReference type="InterPro" id="IPR037167">
    <property type="entry name" value="Peptidase_S11_C_sf"/>
</dbReference>
<dbReference type="Gene3D" id="2.60.410.10">
    <property type="entry name" value="D-Ala-D-Ala carboxypeptidase, C-terminal domain"/>
    <property type="match status" value="1"/>
</dbReference>
<evidence type="ECO:0000256" key="13">
    <source>
        <dbReference type="PIRSR" id="PIRSR618044-1"/>
    </source>
</evidence>
<feature type="compositionally biased region" description="Basic residues" evidence="16">
    <location>
        <begin position="506"/>
        <end position="517"/>
    </location>
</feature>
<feature type="region of interest" description="Disordered" evidence="16">
    <location>
        <begin position="492"/>
        <end position="517"/>
    </location>
</feature>
<dbReference type="UniPathway" id="UPA00219"/>
<dbReference type="SUPFAM" id="SSF69189">
    <property type="entry name" value="Penicillin-binding protein associated domain"/>
    <property type="match status" value="1"/>
</dbReference>
<dbReference type="PANTHER" id="PTHR21581">
    <property type="entry name" value="D-ALANYL-D-ALANINE CARBOXYPEPTIDASE"/>
    <property type="match status" value="1"/>
</dbReference>
<keyword evidence="17" id="KW-0812">Transmembrane</keyword>
<dbReference type="InterPro" id="IPR012907">
    <property type="entry name" value="Peptidase_S11_C"/>
</dbReference>
<dbReference type="Proteomes" id="UP000287361">
    <property type="component" value="Unassembled WGS sequence"/>
</dbReference>
<gene>
    <name evidence="20" type="ORF">KGMB03357_18390</name>
</gene>
<feature type="region of interest" description="Disordered" evidence="16">
    <location>
        <begin position="27"/>
        <end position="46"/>
    </location>
</feature>
<dbReference type="InterPro" id="IPR018044">
    <property type="entry name" value="Peptidase_S11"/>
</dbReference>
<dbReference type="Pfam" id="PF07943">
    <property type="entry name" value="PBP5_C"/>
    <property type="match status" value="1"/>
</dbReference>
<comment type="caution">
    <text evidence="20">The sequence shown here is derived from an EMBL/GenBank/DDBJ whole genome shotgun (WGS) entry which is preliminary data.</text>
</comment>
<evidence type="ECO:0000256" key="10">
    <source>
        <dbReference type="ARBA" id="ARBA00022984"/>
    </source>
</evidence>
<comment type="similarity">
    <text evidence="3 15">Belongs to the peptidase S11 family.</text>
</comment>
<evidence type="ECO:0000256" key="16">
    <source>
        <dbReference type="SAM" id="MobiDB-lite"/>
    </source>
</evidence>
<evidence type="ECO:0000313" key="21">
    <source>
        <dbReference type="Proteomes" id="UP000287361"/>
    </source>
</evidence>
<feature type="signal peptide" evidence="18">
    <location>
        <begin position="1"/>
        <end position="20"/>
    </location>
</feature>
<evidence type="ECO:0000256" key="1">
    <source>
        <dbReference type="ARBA" id="ARBA00003217"/>
    </source>
</evidence>
<feature type="active site" description="Acyl-ester intermediate" evidence="13">
    <location>
        <position position="98"/>
    </location>
</feature>
<keyword evidence="10" id="KW-0573">Peptidoglycan synthesis</keyword>
<dbReference type="InterPro" id="IPR015956">
    <property type="entry name" value="Peniciliin-bd_prot_C_sf"/>
</dbReference>
<comment type="pathway">
    <text evidence="2">Cell wall biogenesis; peptidoglycan biosynthesis.</text>
</comment>
<dbReference type="SMART" id="SM00936">
    <property type="entry name" value="PBP5_C"/>
    <property type="match status" value="1"/>
</dbReference>
<organism evidence="20 21">
    <name type="scientific">Anaerotignum faecicola</name>
    <dbReference type="NCBI Taxonomy" id="2358141"/>
    <lineage>
        <taxon>Bacteria</taxon>
        <taxon>Bacillati</taxon>
        <taxon>Bacillota</taxon>
        <taxon>Clostridia</taxon>
        <taxon>Lachnospirales</taxon>
        <taxon>Anaerotignaceae</taxon>
        <taxon>Anaerotignum</taxon>
    </lineage>
</organism>